<evidence type="ECO:0000313" key="3">
    <source>
        <dbReference type="Proteomes" id="UP000235672"/>
    </source>
</evidence>
<dbReference type="EMBL" id="KZ613525">
    <property type="protein sequence ID" value="PMD14092.1"/>
    <property type="molecule type" value="Genomic_DNA"/>
</dbReference>
<accession>A0A2J6PJ69</accession>
<sequence>MSSHQPPATSHKRHMRDAAGVAGLVLRPPHPTTPHQATHTAPPINPFPLTRIHTRKSRAARLLEAPRSNPDYTVLHAKLYQTPPHHSTTLPLHHKPSQQSVHEISANSRPCRTVNPLWSTPYPNTVRSARTTAKRSSAASFLHPTSLTTKTKASISRSSHAIVGTEGMPFIQS</sequence>
<evidence type="ECO:0000256" key="1">
    <source>
        <dbReference type="SAM" id="MobiDB-lite"/>
    </source>
</evidence>
<reference evidence="2 3" key="1">
    <citation type="submission" date="2016-05" db="EMBL/GenBank/DDBJ databases">
        <title>A degradative enzymes factory behind the ericoid mycorrhizal symbiosis.</title>
        <authorList>
            <consortium name="DOE Joint Genome Institute"/>
            <person name="Martino E."/>
            <person name="Morin E."/>
            <person name="Grelet G."/>
            <person name="Kuo A."/>
            <person name="Kohler A."/>
            <person name="Daghino S."/>
            <person name="Barry K."/>
            <person name="Choi C."/>
            <person name="Cichocki N."/>
            <person name="Clum A."/>
            <person name="Copeland A."/>
            <person name="Hainaut M."/>
            <person name="Haridas S."/>
            <person name="Labutti K."/>
            <person name="Lindquist E."/>
            <person name="Lipzen A."/>
            <person name="Khouja H.-R."/>
            <person name="Murat C."/>
            <person name="Ohm R."/>
            <person name="Olson A."/>
            <person name="Spatafora J."/>
            <person name="Veneault-Fourrey C."/>
            <person name="Henrissat B."/>
            <person name="Grigoriev I."/>
            <person name="Martin F."/>
            <person name="Perotto S."/>
        </authorList>
    </citation>
    <scope>NUCLEOTIDE SEQUENCE [LARGE SCALE GENOMIC DNA]</scope>
    <source>
        <strain evidence="2 3">UAMH 7357</strain>
    </source>
</reference>
<name>A0A2J6PJ69_9HELO</name>
<evidence type="ECO:0000313" key="2">
    <source>
        <dbReference type="EMBL" id="PMD14092.1"/>
    </source>
</evidence>
<feature type="region of interest" description="Disordered" evidence="1">
    <location>
        <begin position="24"/>
        <end position="49"/>
    </location>
</feature>
<keyword evidence="3" id="KW-1185">Reference proteome</keyword>
<feature type="compositionally biased region" description="Low complexity" evidence="1">
    <location>
        <begin position="33"/>
        <end position="42"/>
    </location>
</feature>
<organism evidence="2 3">
    <name type="scientific">Hyaloscypha hepaticicola</name>
    <dbReference type="NCBI Taxonomy" id="2082293"/>
    <lineage>
        <taxon>Eukaryota</taxon>
        <taxon>Fungi</taxon>
        <taxon>Dikarya</taxon>
        <taxon>Ascomycota</taxon>
        <taxon>Pezizomycotina</taxon>
        <taxon>Leotiomycetes</taxon>
        <taxon>Helotiales</taxon>
        <taxon>Hyaloscyphaceae</taxon>
        <taxon>Hyaloscypha</taxon>
    </lineage>
</organism>
<proteinExistence type="predicted"/>
<protein>
    <submittedName>
        <fullName evidence="2">Uncharacterized protein</fullName>
    </submittedName>
</protein>
<gene>
    <name evidence="2" type="ORF">NA56DRAFT_406289</name>
</gene>
<dbReference type="AlphaFoldDB" id="A0A2J6PJ69"/>
<dbReference type="Proteomes" id="UP000235672">
    <property type="component" value="Unassembled WGS sequence"/>
</dbReference>